<accession>A0A0A8YMP7</accession>
<dbReference type="AlphaFoldDB" id="A0A0A8YMP7"/>
<evidence type="ECO:0000313" key="1">
    <source>
        <dbReference type="EMBL" id="JAD23852.1"/>
    </source>
</evidence>
<reference evidence="1" key="2">
    <citation type="journal article" date="2015" name="Data Brief">
        <title>Shoot transcriptome of the giant reed, Arundo donax.</title>
        <authorList>
            <person name="Barrero R.A."/>
            <person name="Guerrero F.D."/>
            <person name="Moolhuijzen P."/>
            <person name="Goolsby J.A."/>
            <person name="Tidwell J."/>
            <person name="Bellgard S.E."/>
            <person name="Bellgard M.I."/>
        </authorList>
    </citation>
    <scope>NUCLEOTIDE SEQUENCE</scope>
    <source>
        <tissue evidence="1">Shoot tissue taken approximately 20 cm above the soil surface</tissue>
    </source>
</reference>
<sequence length="29" mass="3391">MGCYCRWHSSKERQDCRVSGDVVPQCRTC</sequence>
<proteinExistence type="predicted"/>
<name>A0A0A8YMP7_ARUDO</name>
<reference evidence="1" key="1">
    <citation type="submission" date="2014-09" db="EMBL/GenBank/DDBJ databases">
        <authorList>
            <person name="Magalhaes I.L.F."/>
            <person name="Oliveira U."/>
            <person name="Santos F.R."/>
            <person name="Vidigal T.H.D.A."/>
            <person name="Brescovit A.D."/>
            <person name="Santos A.J."/>
        </authorList>
    </citation>
    <scope>NUCLEOTIDE SEQUENCE</scope>
    <source>
        <tissue evidence="1">Shoot tissue taken approximately 20 cm above the soil surface</tissue>
    </source>
</reference>
<organism evidence="1">
    <name type="scientific">Arundo donax</name>
    <name type="common">Giant reed</name>
    <name type="synonym">Donax arundinaceus</name>
    <dbReference type="NCBI Taxonomy" id="35708"/>
    <lineage>
        <taxon>Eukaryota</taxon>
        <taxon>Viridiplantae</taxon>
        <taxon>Streptophyta</taxon>
        <taxon>Embryophyta</taxon>
        <taxon>Tracheophyta</taxon>
        <taxon>Spermatophyta</taxon>
        <taxon>Magnoliopsida</taxon>
        <taxon>Liliopsida</taxon>
        <taxon>Poales</taxon>
        <taxon>Poaceae</taxon>
        <taxon>PACMAD clade</taxon>
        <taxon>Arundinoideae</taxon>
        <taxon>Arundineae</taxon>
        <taxon>Arundo</taxon>
    </lineage>
</organism>
<dbReference type="EMBL" id="GBRH01274043">
    <property type="protein sequence ID" value="JAD23852.1"/>
    <property type="molecule type" value="Transcribed_RNA"/>
</dbReference>
<protein>
    <submittedName>
        <fullName evidence="1">Uncharacterized protein</fullName>
    </submittedName>
</protein>